<accession>A0A814Y1Y9</accession>
<reference evidence="2" key="1">
    <citation type="submission" date="2021-02" db="EMBL/GenBank/DDBJ databases">
        <authorList>
            <person name="Nowell W R."/>
        </authorList>
    </citation>
    <scope>NUCLEOTIDE SEQUENCE</scope>
</reference>
<gene>
    <name evidence="2" type="ORF">GPM918_LOCUS24792</name>
    <name evidence="1" type="ORF">OVA965_LOCUS18366</name>
    <name evidence="4" type="ORF">SRO942_LOCUS24795</name>
    <name evidence="3" type="ORF">TMI583_LOCUS18378</name>
</gene>
<sequence>MFKSEKEVMKYITNRETMVMWLRFFDWFSHKFSRFIDRTEALNEDESERESDYKASVFDIDVDRDLDEFLKKADPDNYNENKQAIKEVKTSESVRPLIRLYTQEIEFYKILNEQLALTITSDYTKKDPNGTLALCDRFVQEFDIRQDELSKIAYTKISYRGVTMKEEDLQKYKDICQNNKYGVIATKTFSASSKSREVALSFIDQNCNGKGILFVFEVPHVCSTICAAYLYSDYSNEKEVLILSGNLFRVEEVIDNKDDNVTGIQVEHLMLTISFFQKA</sequence>
<dbReference type="EMBL" id="CAJNOK010009102">
    <property type="protein sequence ID" value="CAF1081133.1"/>
    <property type="molecule type" value="Genomic_DNA"/>
</dbReference>
<evidence type="ECO:0000313" key="4">
    <source>
        <dbReference type="EMBL" id="CAF3986389.1"/>
    </source>
</evidence>
<dbReference type="EMBL" id="CAJOBC010009378">
    <property type="protein sequence ID" value="CAF3986389.1"/>
    <property type="molecule type" value="Genomic_DNA"/>
</dbReference>
<dbReference type="Proteomes" id="UP000682733">
    <property type="component" value="Unassembled WGS sequence"/>
</dbReference>
<dbReference type="Proteomes" id="UP000681722">
    <property type="component" value="Unassembled WGS sequence"/>
</dbReference>
<comment type="caution">
    <text evidence="2">The sequence shown here is derived from an EMBL/GenBank/DDBJ whole genome shotgun (WGS) entry which is preliminary data.</text>
</comment>
<organism evidence="2 5">
    <name type="scientific">Didymodactylos carnosus</name>
    <dbReference type="NCBI Taxonomy" id="1234261"/>
    <lineage>
        <taxon>Eukaryota</taxon>
        <taxon>Metazoa</taxon>
        <taxon>Spiralia</taxon>
        <taxon>Gnathifera</taxon>
        <taxon>Rotifera</taxon>
        <taxon>Eurotatoria</taxon>
        <taxon>Bdelloidea</taxon>
        <taxon>Philodinida</taxon>
        <taxon>Philodinidae</taxon>
        <taxon>Didymodactylos</taxon>
    </lineage>
</organism>
<dbReference type="EMBL" id="CAJOBA010009118">
    <property type="protein sequence ID" value="CAF3844082.1"/>
    <property type="molecule type" value="Genomic_DNA"/>
</dbReference>
<dbReference type="Proteomes" id="UP000663829">
    <property type="component" value="Unassembled WGS sequence"/>
</dbReference>
<evidence type="ECO:0000313" key="5">
    <source>
        <dbReference type="Proteomes" id="UP000663829"/>
    </source>
</evidence>
<dbReference type="AlphaFoldDB" id="A0A814Y1Y9"/>
<evidence type="ECO:0000313" key="2">
    <source>
        <dbReference type="EMBL" id="CAF1223136.1"/>
    </source>
</evidence>
<dbReference type="SUPFAM" id="SSF56399">
    <property type="entry name" value="ADP-ribosylation"/>
    <property type="match status" value="1"/>
</dbReference>
<proteinExistence type="predicted"/>
<evidence type="ECO:0000313" key="1">
    <source>
        <dbReference type="EMBL" id="CAF1081133.1"/>
    </source>
</evidence>
<name>A0A814Y1Y9_9BILA</name>
<evidence type="ECO:0008006" key="6">
    <source>
        <dbReference type="Google" id="ProtNLM"/>
    </source>
</evidence>
<dbReference type="Gene3D" id="3.90.176.10">
    <property type="entry name" value="Toxin ADP-ribosyltransferase, Chain A, domain 1"/>
    <property type="match status" value="1"/>
</dbReference>
<dbReference type="Proteomes" id="UP000677228">
    <property type="component" value="Unassembled WGS sequence"/>
</dbReference>
<evidence type="ECO:0000313" key="3">
    <source>
        <dbReference type="EMBL" id="CAF3844082.1"/>
    </source>
</evidence>
<dbReference type="PROSITE" id="PS51996">
    <property type="entry name" value="TR_MART"/>
    <property type="match status" value="1"/>
</dbReference>
<protein>
    <recommendedName>
        <fullName evidence="6">NAD(P)(+)--arginine ADP-ribosyltransferase</fullName>
    </recommendedName>
</protein>
<dbReference type="EMBL" id="CAJNOQ010009375">
    <property type="protein sequence ID" value="CAF1223136.1"/>
    <property type="molecule type" value="Genomic_DNA"/>
</dbReference>
<keyword evidence="5" id="KW-1185">Reference proteome</keyword>
<dbReference type="OrthoDB" id="423533at2759"/>